<evidence type="ECO:0000256" key="1">
    <source>
        <dbReference type="SAM" id="MobiDB-lite"/>
    </source>
</evidence>
<name>A0A1S2QFQ3_9ACTN</name>
<keyword evidence="3" id="KW-1185">Reference proteome</keyword>
<dbReference type="EMBL" id="MLYO01000029">
    <property type="protein sequence ID" value="OIK04306.1"/>
    <property type="molecule type" value="Genomic_DNA"/>
</dbReference>
<protein>
    <submittedName>
        <fullName evidence="2">Uncharacterized protein</fullName>
    </submittedName>
</protein>
<dbReference type="AlphaFoldDB" id="A0A1S2QFQ3"/>
<reference evidence="2 3" key="1">
    <citation type="submission" date="2016-10" db="EMBL/GenBank/DDBJ databases">
        <title>Genome sequence of Streptomyces sp. MUSC 1.</title>
        <authorList>
            <person name="Lee L.-H."/>
            <person name="Ser H.-L."/>
            <person name="Law J.W.-F."/>
        </authorList>
    </citation>
    <scope>NUCLEOTIDE SEQUENCE [LARGE SCALE GENOMIC DNA]</scope>
    <source>
        <strain evidence="2 3">MUSC 1</strain>
    </source>
</reference>
<sequence length="79" mass="8011">MARTDEAVGDVADGAWSLHPPRLPAAARAVVVRPKAPAVHHVEYPGNGGIRRPESGGQGETVAAGGVQRPVRGAASVTP</sequence>
<accession>A0A1S2QFQ3</accession>
<gene>
    <name evidence="2" type="ORF">BIV23_17460</name>
</gene>
<evidence type="ECO:0000313" key="3">
    <source>
        <dbReference type="Proteomes" id="UP000179642"/>
    </source>
</evidence>
<dbReference type="Proteomes" id="UP000179642">
    <property type="component" value="Unassembled WGS sequence"/>
</dbReference>
<organism evidence="2 3">
    <name type="scientific">Streptomyces monashensis</name>
    <dbReference type="NCBI Taxonomy" id="1678012"/>
    <lineage>
        <taxon>Bacteria</taxon>
        <taxon>Bacillati</taxon>
        <taxon>Actinomycetota</taxon>
        <taxon>Actinomycetes</taxon>
        <taxon>Kitasatosporales</taxon>
        <taxon>Streptomycetaceae</taxon>
        <taxon>Streptomyces</taxon>
    </lineage>
</organism>
<proteinExistence type="predicted"/>
<comment type="caution">
    <text evidence="2">The sequence shown here is derived from an EMBL/GenBank/DDBJ whole genome shotgun (WGS) entry which is preliminary data.</text>
</comment>
<feature type="region of interest" description="Disordered" evidence="1">
    <location>
        <begin position="42"/>
        <end position="79"/>
    </location>
</feature>
<evidence type="ECO:0000313" key="2">
    <source>
        <dbReference type="EMBL" id="OIK04306.1"/>
    </source>
</evidence>